<feature type="transmembrane region" description="Helical" evidence="2">
    <location>
        <begin position="56"/>
        <end position="77"/>
    </location>
</feature>
<evidence type="ECO:0000313" key="4">
    <source>
        <dbReference type="EMBL" id="EMF57390.1"/>
    </source>
</evidence>
<keyword evidence="2" id="KW-0812">Transmembrane</keyword>
<dbReference type="EMBL" id="KB405056">
    <property type="protein sequence ID" value="EMF57390.1"/>
    <property type="molecule type" value="Genomic_DNA"/>
</dbReference>
<dbReference type="InterPro" id="IPR000620">
    <property type="entry name" value="EamA_dom"/>
</dbReference>
<feature type="transmembrane region" description="Helical" evidence="2">
    <location>
        <begin position="114"/>
        <end position="134"/>
    </location>
</feature>
<protein>
    <recommendedName>
        <fullName evidence="3">EamA domain-containing protein</fullName>
    </recommendedName>
</protein>
<name>M3FWL2_9ACTN</name>
<feature type="transmembrane region" description="Helical" evidence="2">
    <location>
        <begin position="89"/>
        <end position="108"/>
    </location>
</feature>
<feature type="transmembrane region" description="Helical" evidence="2">
    <location>
        <begin position="146"/>
        <end position="167"/>
    </location>
</feature>
<feature type="transmembrane region" description="Helical" evidence="2">
    <location>
        <begin position="173"/>
        <end position="193"/>
    </location>
</feature>
<evidence type="ECO:0000256" key="2">
    <source>
        <dbReference type="SAM" id="Phobius"/>
    </source>
</evidence>
<accession>M3FWL2</accession>
<feature type="transmembrane region" description="Helical" evidence="2">
    <location>
        <begin position="231"/>
        <end position="253"/>
    </location>
</feature>
<keyword evidence="2" id="KW-0472">Membrane</keyword>
<evidence type="ECO:0000313" key="5">
    <source>
        <dbReference type="Proteomes" id="UP000030760"/>
    </source>
</evidence>
<dbReference type="GeneID" id="96268350"/>
<dbReference type="Pfam" id="PF00892">
    <property type="entry name" value="EamA"/>
    <property type="match status" value="1"/>
</dbReference>
<sequence length="278" mass="27499">MIALLLALGSSLAYGCADFLGGLGARKAHVLRTVMIAAPASLAIELLLWPVLGASFSAGALGWGAASGIASAAAFTLLYRTLAIGPMNVLSPVTALMSAALPVGVGLVQGEHLTIAGLVGLPLALVAVVLVSAGHGAGAARPSRTALLLAFGAGAAIALQLVFLHQAPSDSGVAPLIVGRAVSSAMTLAAAGVMYRRLGPERPAYAMSAAAGVLDSVANLLFLLAARSGDLAVVAVIVALYPVGTVLLARGVLAERIHRGQLVGLGTAVVAVSLLALT</sequence>
<feature type="domain" description="EamA" evidence="3">
    <location>
        <begin position="146"/>
        <end position="275"/>
    </location>
</feature>
<dbReference type="SUPFAM" id="SSF103481">
    <property type="entry name" value="Multidrug resistance efflux transporter EmrE"/>
    <property type="match status" value="2"/>
</dbReference>
<comment type="similarity">
    <text evidence="1">Belongs to the EamA transporter family.</text>
</comment>
<gene>
    <name evidence="4" type="ORF">SBD_0062</name>
</gene>
<reference evidence="5" key="1">
    <citation type="journal article" date="2013" name="Genome Announc.">
        <title>Draft Genome Sequence of Streptomyces bottropensis ATCC 25435, a Bottromycin-Producing Actinomycete.</title>
        <authorList>
            <person name="Zhang H."/>
            <person name="Zhou W."/>
            <person name="Zhuang Y."/>
            <person name="Liang X."/>
            <person name="Liu T."/>
        </authorList>
    </citation>
    <scope>NUCLEOTIDE SEQUENCE [LARGE SCALE GENOMIC DNA]</scope>
    <source>
        <strain evidence="5">ATCC 25435</strain>
    </source>
</reference>
<feature type="transmembrane region" description="Helical" evidence="2">
    <location>
        <begin position="205"/>
        <end position="225"/>
    </location>
</feature>
<dbReference type="AlphaFoldDB" id="M3FWL2"/>
<dbReference type="GO" id="GO:0016020">
    <property type="term" value="C:membrane"/>
    <property type="evidence" value="ECO:0007669"/>
    <property type="project" value="InterPro"/>
</dbReference>
<dbReference type="InterPro" id="IPR037185">
    <property type="entry name" value="EmrE-like"/>
</dbReference>
<feature type="transmembrane region" description="Helical" evidence="2">
    <location>
        <begin position="260"/>
        <end position="277"/>
    </location>
</feature>
<dbReference type="Proteomes" id="UP000030760">
    <property type="component" value="Unassembled WGS sequence"/>
</dbReference>
<organism evidence="4 5">
    <name type="scientific">Streptomyces bottropensis ATCC 25435</name>
    <dbReference type="NCBI Taxonomy" id="1054862"/>
    <lineage>
        <taxon>Bacteria</taxon>
        <taxon>Bacillati</taxon>
        <taxon>Actinomycetota</taxon>
        <taxon>Actinomycetes</taxon>
        <taxon>Kitasatosporales</taxon>
        <taxon>Streptomycetaceae</taxon>
        <taxon>Streptomyces</taxon>
    </lineage>
</organism>
<proteinExistence type="inferred from homology"/>
<dbReference type="RefSeq" id="WP_005473460.1">
    <property type="nucleotide sequence ID" value="NZ_KB405056.1"/>
</dbReference>
<keyword evidence="2" id="KW-1133">Transmembrane helix</keyword>
<evidence type="ECO:0000259" key="3">
    <source>
        <dbReference type="Pfam" id="PF00892"/>
    </source>
</evidence>
<evidence type="ECO:0000256" key="1">
    <source>
        <dbReference type="ARBA" id="ARBA00007362"/>
    </source>
</evidence>